<reference evidence="1" key="1">
    <citation type="submission" date="2018-05" db="EMBL/GenBank/DDBJ databases">
        <authorList>
            <person name="Lanie J.A."/>
            <person name="Ng W.-L."/>
            <person name="Kazmierczak K.M."/>
            <person name="Andrzejewski T.M."/>
            <person name="Davidsen T.M."/>
            <person name="Wayne K.J."/>
            <person name="Tettelin H."/>
            <person name="Glass J.I."/>
            <person name="Rusch D."/>
            <person name="Podicherti R."/>
            <person name="Tsui H.-C.T."/>
            <person name="Winkler M.E."/>
        </authorList>
    </citation>
    <scope>NUCLEOTIDE SEQUENCE</scope>
</reference>
<evidence type="ECO:0000313" key="1">
    <source>
        <dbReference type="EMBL" id="SVD76763.1"/>
    </source>
</evidence>
<protein>
    <recommendedName>
        <fullName evidence="2">Thiolase N-terminal domain-containing protein</fullName>
    </recommendedName>
</protein>
<evidence type="ECO:0008006" key="2">
    <source>
        <dbReference type="Google" id="ProtNLM"/>
    </source>
</evidence>
<dbReference type="AlphaFoldDB" id="A0A382Y0J9"/>
<sequence length="35" mass="3652">MSNKSVIIDGVRSPIGIKNGSIVGMRPDDLAAQIV</sequence>
<name>A0A382Y0J9_9ZZZZ</name>
<dbReference type="EMBL" id="UINC01171938">
    <property type="protein sequence ID" value="SVD76763.1"/>
    <property type="molecule type" value="Genomic_DNA"/>
</dbReference>
<organism evidence="1">
    <name type="scientific">marine metagenome</name>
    <dbReference type="NCBI Taxonomy" id="408172"/>
    <lineage>
        <taxon>unclassified sequences</taxon>
        <taxon>metagenomes</taxon>
        <taxon>ecological metagenomes</taxon>
    </lineage>
</organism>
<feature type="non-terminal residue" evidence="1">
    <location>
        <position position="35"/>
    </location>
</feature>
<gene>
    <name evidence="1" type="ORF">METZ01_LOCUS429617</name>
</gene>
<proteinExistence type="predicted"/>
<accession>A0A382Y0J9</accession>